<evidence type="ECO:0000256" key="2">
    <source>
        <dbReference type="ARBA" id="ARBA00022737"/>
    </source>
</evidence>
<dbReference type="GO" id="GO:0006406">
    <property type="term" value="P:mRNA export from nucleus"/>
    <property type="evidence" value="ECO:0007669"/>
    <property type="project" value="InterPro"/>
</dbReference>
<dbReference type="VEuPathDB" id="PiroplasmaDB:BBOV_III007580"/>
<dbReference type="OMA" id="DPCEIYF"/>
<dbReference type="PANTHER" id="PTHR22839">
    <property type="entry name" value="THO COMPLEX SUBUNIT 3 THO3"/>
    <property type="match status" value="1"/>
</dbReference>
<dbReference type="eggNOG" id="KOG1407">
    <property type="taxonomic scope" value="Eukaryota"/>
</dbReference>
<dbReference type="GeneID" id="5480138"/>
<organism evidence="3 4">
    <name type="scientific">Babesia bovis</name>
    <dbReference type="NCBI Taxonomy" id="5865"/>
    <lineage>
        <taxon>Eukaryota</taxon>
        <taxon>Sar</taxon>
        <taxon>Alveolata</taxon>
        <taxon>Apicomplexa</taxon>
        <taxon>Aconoidasida</taxon>
        <taxon>Piroplasmida</taxon>
        <taxon>Babesiidae</taxon>
        <taxon>Babesia</taxon>
    </lineage>
</organism>
<reference evidence="4" key="2">
    <citation type="journal article" date="2020" name="Data Brief">
        <title>Transcriptome dataset of Babesia bovis life stages within vertebrate and invertebrate hosts.</title>
        <authorList>
            <person name="Ueti M.W."/>
            <person name="Johnson W.C."/>
            <person name="Kappmeyer L.S."/>
            <person name="Herndon D.R."/>
            <person name="Mousel M.R."/>
            <person name="Reif K.E."/>
            <person name="Taus N.S."/>
            <person name="Ifeonu O.O."/>
            <person name="Silva J.C."/>
            <person name="Suarez C.E."/>
            <person name="Brayton K.A."/>
        </authorList>
    </citation>
    <scope>NUCLEOTIDE SEQUENCE [LARGE SCALE GENOMIC DNA]</scope>
</reference>
<dbReference type="SUPFAM" id="SSF50978">
    <property type="entry name" value="WD40 repeat-like"/>
    <property type="match status" value="1"/>
</dbReference>
<dbReference type="InterPro" id="IPR040132">
    <property type="entry name" value="Tex1/THOC3"/>
</dbReference>
<keyword evidence="1" id="KW-0853">WD repeat</keyword>
<evidence type="ECO:0000256" key="1">
    <source>
        <dbReference type="ARBA" id="ARBA00022574"/>
    </source>
</evidence>
<name>A7AP35_BABBO</name>
<keyword evidence="2" id="KW-0677">Repeat</keyword>
<gene>
    <name evidence="3" type="ORF">BBOV_III007580</name>
</gene>
<dbReference type="AlphaFoldDB" id="A7AP35"/>
<dbReference type="Gene3D" id="2.130.10.10">
    <property type="entry name" value="YVTN repeat-like/Quinoprotein amine dehydrogenase"/>
    <property type="match status" value="1"/>
</dbReference>
<dbReference type="RefSeq" id="XP_001611888.1">
    <property type="nucleotide sequence ID" value="XM_001611838.1"/>
</dbReference>
<dbReference type="KEGG" id="bbo:BBOV_III007580"/>
<accession>A7AP35</accession>
<dbReference type="InParanoid" id="A7AP35"/>
<reference evidence="4" key="3">
    <citation type="journal article" date="2021" name="Int. J. Parasitol.">
        <title>Comparative analysis of gene expression between Babesia bovis blood stages and kinetes allowed by improved genome annotation.</title>
        <authorList>
            <person name="Ueti M.W."/>
            <person name="Johnson W.C."/>
            <person name="Kappmeyer L.S."/>
            <person name="Herndon D.R."/>
            <person name="Mousel M.R."/>
            <person name="Reif K.E."/>
            <person name="Taus N.S."/>
            <person name="Ifeonu O.O."/>
            <person name="Silva J.C."/>
            <person name="Suarez C.E."/>
            <person name="Brayton K.A."/>
        </authorList>
    </citation>
    <scope>NUCLEOTIDE SEQUENCE [LARGE SCALE GENOMIC DNA]</scope>
</reference>
<dbReference type="GO" id="GO:0000445">
    <property type="term" value="C:THO complex part of transcription export complex"/>
    <property type="evidence" value="ECO:0007669"/>
    <property type="project" value="TreeGrafter"/>
</dbReference>
<dbReference type="EMBL" id="AAXT01000001">
    <property type="protein sequence ID" value="EDO08320.1"/>
    <property type="molecule type" value="Genomic_DNA"/>
</dbReference>
<proteinExistence type="predicted"/>
<dbReference type="InterPro" id="IPR036322">
    <property type="entry name" value="WD40_repeat_dom_sf"/>
</dbReference>
<protein>
    <submittedName>
        <fullName evidence="3">Uncharacterized protein</fullName>
    </submittedName>
</protein>
<comment type="caution">
    <text evidence="3">The sequence shown here is derived from an EMBL/GenBank/DDBJ whole genome shotgun (WGS) entry which is preliminary data.</text>
</comment>
<keyword evidence="4" id="KW-1185">Reference proteome</keyword>
<dbReference type="PANTHER" id="PTHR22839:SF0">
    <property type="entry name" value="THO COMPLEX SUBUNIT 3"/>
    <property type="match status" value="1"/>
</dbReference>
<evidence type="ECO:0000313" key="3">
    <source>
        <dbReference type="EMBL" id="EDO08320.1"/>
    </source>
</evidence>
<sequence length="389" mass="42258">MMSHRTLQVATSDTAPPLTAGQCLWRRVLATHLANRRLFSESSSKKTPADMPRNIKSQHISIDSVRIKSKLKDLCYNCDGSRLFVASRESVYILDVESLSLVTTISAKCIRVLTHPTKADTFALLSVDGTDHSRPCVKVFTLPFTAGVAPSLVFTAYSTFDDVWYSGAWSPNGDTIAVLDRSDRLQRVDATRHEDSDIDPSSAISLSSEVYGLVYTSSNLVLQKVDGCIDVLTPDFVHVTSEQLHSHIVLTAGYNRELDLLATGGSDHTVQVVSCKHDFTCIGSFFALEGKISSISFSHDGMLLAWGTKDTLYTGGDDSSGNDSNATGEYYLTVAGTNPCEIYLQIRMPAAVTHVQFCPDGYTIAYACDIDNLPKGTSASTAIGLLKLC</sequence>
<reference evidence="3 4" key="1">
    <citation type="journal article" date="2007" name="PLoS Pathog.">
        <title>Genome sequence of Babesia bovis and comparative analysis of apicomplexan hemoprotozoa.</title>
        <authorList>
            <person name="Brayton K.A."/>
            <person name="Lau A.O.T."/>
            <person name="Herndon D.R."/>
            <person name="Hannick L."/>
            <person name="Kappmeyer L.S."/>
            <person name="Berens S.J."/>
            <person name="Bidwell S.L."/>
            <person name="Brown W.C."/>
            <person name="Crabtree J."/>
            <person name="Fadrosh D."/>
            <person name="Feldblum T."/>
            <person name="Forberger H.A."/>
            <person name="Haas B.J."/>
            <person name="Howell J.M."/>
            <person name="Khouri H."/>
            <person name="Koo H."/>
            <person name="Mann D.J."/>
            <person name="Norimine J."/>
            <person name="Paulsen I.T."/>
            <person name="Radune D."/>
            <person name="Ren Q."/>
            <person name="Smith R.K. Jr."/>
            <person name="Suarez C.E."/>
            <person name="White O."/>
            <person name="Wortman J.R."/>
            <person name="Knowles D.P. Jr."/>
            <person name="McElwain T.F."/>
            <person name="Nene V.M."/>
        </authorList>
    </citation>
    <scope>NUCLEOTIDE SEQUENCE [LARGE SCALE GENOMIC DNA]</scope>
    <source>
        <strain evidence="3">T2Bo</strain>
    </source>
</reference>
<dbReference type="InterPro" id="IPR015943">
    <property type="entry name" value="WD40/YVTN_repeat-like_dom_sf"/>
</dbReference>
<dbReference type="STRING" id="5865.A7AP35"/>
<dbReference type="Proteomes" id="UP000002173">
    <property type="component" value="Unassembled WGS sequence"/>
</dbReference>
<evidence type="ECO:0000313" key="4">
    <source>
        <dbReference type="Proteomes" id="UP000002173"/>
    </source>
</evidence>